<dbReference type="GO" id="GO:0006543">
    <property type="term" value="P:L-glutamine catabolic process"/>
    <property type="evidence" value="ECO:0007669"/>
    <property type="project" value="TreeGrafter"/>
</dbReference>
<keyword evidence="3" id="KW-0378">Hydrolase</keyword>
<dbReference type="PANTHER" id="PTHR12544">
    <property type="entry name" value="GLUTAMINASE"/>
    <property type="match status" value="1"/>
</dbReference>
<dbReference type="GO" id="GO:0006537">
    <property type="term" value="P:glutamate biosynthetic process"/>
    <property type="evidence" value="ECO:0007669"/>
    <property type="project" value="TreeGrafter"/>
</dbReference>
<proteinExistence type="inferred from homology"/>
<sequence>MINVEEVEKIYNKLKNTKGGKNADYIPELSKVDSDLYAISIYTVDGQMFNIGDYNYNFAIESCSKIFTLALALHEFGIPLLKKKIGENKSDEAFNSICSVDRIQNHTINSFDNGGAMATTSLLCEKDKRKCCKKIIDNMSEFAGRKLFVGDKIYKSELLHSEHNLAIAYLLKSYGKFYSDVETSVDIYTQQCSVMVTSADIAIMAATLANGGTNPKTKNKIISKRNVKYILDHMELNGLYNETEDWMKKYGIHAKSGVSGILLFVVPGKMGIGIVSPPLNKYGNSVKGIKTAIKIINIL</sequence>
<reference evidence="5" key="1">
    <citation type="journal article" date="2020" name="Nature">
        <title>Giant virus diversity and host interactions through global metagenomics.</title>
        <authorList>
            <person name="Schulz F."/>
            <person name="Roux S."/>
            <person name="Paez-Espino D."/>
            <person name="Jungbluth S."/>
            <person name="Walsh D.A."/>
            <person name="Denef V.J."/>
            <person name="McMahon K.D."/>
            <person name="Konstantinidis K.T."/>
            <person name="Eloe-Fadrosh E.A."/>
            <person name="Kyrpides N.C."/>
            <person name="Woyke T."/>
        </authorList>
    </citation>
    <scope>NUCLEOTIDE SEQUENCE</scope>
    <source>
        <strain evidence="5">GVMAG-M-3300023184-51</strain>
    </source>
</reference>
<accession>A0A6C0I7V0</accession>
<dbReference type="PANTHER" id="PTHR12544:SF48">
    <property type="entry name" value="GLUTAMINASE 1"/>
    <property type="match status" value="1"/>
</dbReference>
<dbReference type="SUPFAM" id="SSF56601">
    <property type="entry name" value="beta-lactamase/transpeptidase-like"/>
    <property type="match status" value="1"/>
</dbReference>
<comment type="catalytic activity">
    <reaction evidence="4">
        <text>L-glutamine + H2O = L-glutamate + NH4(+)</text>
        <dbReference type="Rhea" id="RHEA:15889"/>
        <dbReference type="ChEBI" id="CHEBI:15377"/>
        <dbReference type="ChEBI" id="CHEBI:28938"/>
        <dbReference type="ChEBI" id="CHEBI:29985"/>
        <dbReference type="ChEBI" id="CHEBI:58359"/>
        <dbReference type="EC" id="3.5.1.2"/>
    </reaction>
</comment>
<dbReference type="Gene3D" id="3.40.710.10">
    <property type="entry name" value="DD-peptidase/beta-lactamase superfamily"/>
    <property type="match status" value="1"/>
</dbReference>
<dbReference type="Pfam" id="PF04960">
    <property type="entry name" value="Glutaminase"/>
    <property type="match status" value="1"/>
</dbReference>
<evidence type="ECO:0000256" key="4">
    <source>
        <dbReference type="ARBA" id="ARBA00049534"/>
    </source>
</evidence>
<evidence type="ECO:0000313" key="5">
    <source>
        <dbReference type="EMBL" id="QHT88485.1"/>
    </source>
</evidence>
<dbReference type="GO" id="GO:0004359">
    <property type="term" value="F:glutaminase activity"/>
    <property type="evidence" value="ECO:0007669"/>
    <property type="project" value="UniProtKB-EC"/>
</dbReference>
<name>A0A6C0I7V0_9ZZZZ</name>
<evidence type="ECO:0000256" key="1">
    <source>
        <dbReference type="ARBA" id="ARBA00011076"/>
    </source>
</evidence>
<dbReference type="NCBIfam" id="TIGR03814">
    <property type="entry name" value="Gln_ase"/>
    <property type="match status" value="1"/>
</dbReference>
<comment type="similarity">
    <text evidence="1">Belongs to the glutaminase family.</text>
</comment>
<dbReference type="InterPro" id="IPR015868">
    <property type="entry name" value="Glutaminase"/>
</dbReference>
<protein>
    <recommendedName>
        <fullName evidence="2">glutaminase</fullName>
        <ecNumber evidence="2">3.5.1.2</ecNumber>
    </recommendedName>
</protein>
<dbReference type="AlphaFoldDB" id="A0A6C0I7V0"/>
<evidence type="ECO:0000256" key="3">
    <source>
        <dbReference type="ARBA" id="ARBA00022801"/>
    </source>
</evidence>
<organism evidence="5">
    <name type="scientific">viral metagenome</name>
    <dbReference type="NCBI Taxonomy" id="1070528"/>
    <lineage>
        <taxon>unclassified sequences</taxon>
        <taxon>metagenomes</taxon>
        <taxon>organismal metagenomes</taxon>
    </lineage>
</organism>
<dbReference type="InterPro" id="IPR012338">
    <property type="entry name" value="Beta-lactam/transpept-like"/>
</dbReference>
<evidence type="ECO:0000256" key="2">
    <source>
        <dbReference type="ARBA" id="ARBA00012918"/>
    </source>
</evidence>
<dbReference type="EMBL" id="MN740118">
    <property type="protein sequence ID" value="QHT88485.1"/>
    <property type="molecule type" value="Genomic_DNA"/>
</dbReference>
<dbReference type="EC" id="3.5.1.2" evidence="2"/>